<dbReference type="GO" id="GO:0006611">
    <property type="term" value="P:protein export from nucleus"/>
    <property type="evidence" value="ECO:0007669"/>
    <property type="project" value="InterPro"/>
</dbReference>
<dbReference type="InterPro" id="IPR011989">
    <property type="entry name" value="ARM-like"/>
</dbReference>
<evidence type="ECO:0000256" key="8">
    <source>
        <dbReference type="SAM" id="MobiDB-lite"/>
    </source>
</evidence>
<dbReference type="PANTHER" id="PTHR21452">
    <property type="entry name" value="EXPORTIN-6"/>
    <property type="match status" value="1"/>
</dbReference>
<protein>
    <recommendedName>
        <fullName evidence="11">Importin N-terminal domain-containing protein</fullName>
    </recommendedName>
</protein>
<dbReference type="PANTHER" id="PTHR21452:SF4">
    <property type="entry name" value="EXPORTIN-6"/>
    <property type="match status" value="1"/>
</dbReference>
<evidence type="ECO:0000313" key="9">
    <source>
        <dbReference type="EnsemblMetazoa" id="ADIR001153-PA"/>
    </source>
</evidence>
<feature type="region of interest" description="Disordered" evidence="8">
    <location>
        <begin position="879"/>
        <end position="903"/>
    </location>
</feature>
<dbReference type="Gene3D" id="1.25.10.10">
    <property type="entry name" value="Leucine-rich Repeat Variant"/>
    <property type="match status" value="1"/>
</dbReference>
<dbReference type="VEuPathDB" id="VectorBase:ADIR001153"/>
<evidence type="ECO:0000256" key="5">
    <source>
        <dbReference type="ARBA" id="ARBA00022490"/>
    </source>
</evidence>
<evidence type="ECO:0000256" key="7">
    <source>
        <dbReference type="ARBA" id="ARBA00023242"/>
    </source>
</evidence>
<evidence type="ECO:0000256" key="3">
    <source>
        <dbReference type="ARBA" id="ARBA00009466"/>
    </source>
</evidence>
<keyword evidence="5" id="KW-0963">Cytoplasm</keyword>
<keyword evidence="6" id="KW-0653">Protein transport</keyword>
<dbReference type="GO" id="GO:0005634">
    <property type="term" value="C:nucleus"/>
    <property type="evidence" value="ECO:0007669"/>
    <property type="project" value="UniProtKB-SubCell"/>
</dbReference>
<evidence type="ECO:0000256" key="1">
    <source>
        <dbReference type="ARBA" id="ARBA00004123"/>
    </source>
</evidence>
<dbReference type="GO" id="GO:0005049">
    <property type="term" value="F:nuclear export signal receptor activity"/>
    <property type="evidence" value="ECO:0007669"/>
    <property type="project" value="InterPro"/>
</dbReference>
<keyword evidence="7" id="KW-0539">Nucleus</keyword>
<feature type="compositionally biased region" description="Low complexity" evidence="8">
    <location>
        <begin position="882"/>
        <end position="900"/>
    </location>
</feature>
<dbReference type="GO" id="GO:0005737">
    <property type="term" value="C:cytoplasm"/>
    <property type="evidence" value="ECO:0007669"/>
    <property type="project" value="UniProtKB-SubCell"/>
</dbReference>
<comment type="similarity">
    <text evidence="3">Belongs to the exportin family.</text>
</comment>
<dbReference type="Proteomes" id="UP000075884">
    <property type="component" value="Unassembled WGS sequence"/>
</dbReference>
<dbReference type="EnsemblMetazoa" id="ADIR001153-RA">
    <property type="protein sequence ID" value="ADIR001153-PA"/>
    <property type="gene ID" value="ADIR001153"/>
</dbReference>
<dbReference type="SUPFAM" id="SSF48371">
    <property type="entry name" value="ARM repeat"/>
    <property type="match status" value="1"/>
</dbReference>
<comment type="subcellular location">
    <subcellularLocation>
        <location evidence="2">Cytoplasm</location>
    </subcellularLocation>
    <subcellularLocation>
        <location evidence="1">Nucleus</location>
    </subcellularLocation>
</comment>
<evidence type="ECO:0000313" key="10">
    <source>
        <dbReference type="Proteomes" id="UP000075884"/>
    </source>
</evidence>
<name>A0A182N0J8_9DIPT</name>
<dbReference type="STRING" id="7168.A0A182N0J8"/>
<proteinExistence type="inferred from homology"/>
<keyword evidence="4" id="KW-0813">Transport</keyword>
<evidence type="ECO:0000256" key="4">
    <source>
        <dbReference type="ARBA" id="ARBA00022448"/>
    </source>
</evidence>
<keyword evidence="10" id="KW-1185">Reference proteome</keyword>
<reference evidence="9" key="2">
    <citation type="submission" date="2020-05" db="UniProtKB">
        <authorList>
            <consortium name="EnsemblMetazoa"/>
        </authorList>
    </citation>
    <scope>IDENTIFICATION</scope>
    <source>
        <strain evidence="9">WRAIR2</strain>
    </source>
</reference>
<sequence length="1079" mass="122250">MAQATTVDLQHLLLRMYRTGASNEEKAAIDRELDELRRTTFTWRVCIMELERMNDHYVWFYMAATVERTINCDWTSLPEQDHLQIRHMLVNLYSNLSVTAPALQRNKIAGMIARIAFRQPDQFGEFVQYVQGVLGQKFMLGLGLVWAISDIVLATRGMHETSSLQRTFIEKAKAHAHPLLRAINEYCALFVTMLQGAVPEQLPGVISVASYEQNVTAIMDALQQCFIWIRLADVDASIVSNIAFLARGATTIRDGAIGAMNTLTELLYRNETLIPDAGRQLAIAVYEILDYAREEELDDLYHDKVCELMRLYIKRGWPFENPTGDITVERLLAKLLEYTENATTAHTLMDRFNVWTYVCGLHYGDDSDANVNGAIRPAIGPPFARALIGRLLRSMFFRTYRDLTQLDNKDLDEHENSERDRFLTMCIDLIMLLIGVFPIEMYEETLGWLVADTESPYRQGMNAFHKLVEQPMHLCQLLDPIQTLPDYLTASKLLMRMCSSRYGQSETLNAAVQQVTDEQIQLFVRFTNGVTRPRQLCNALKEVHRFDLSPLYAQLLRDIKQYMQFGPPRDDRVGQQGAVTLSTTVTTEAKAMVLMFLPFFLLNDTSVCWRDEWKPVADGAVTLLQFYVQNRLLGPVSTSEQVFQTLARAGIIDQKLHHLDARTAGQLQCVVCQCLLDLVEHDRARGLPSINHYLSFLASTVLQFPPAAVWTCLPPNEQRRTLLQQTGELVQLTTLLKCVETAFSGGKRVAMAASLYRIVGEVLGTCRSAIPATTWAAADAASCGLISALLDFCYTVVCVLHSQLDPRVMQDVLELLHSVFTAEETQGFHRFRSATTMLQTLCQMMKQPQNRTIMPAIVRVVLCEVLPIVGSDELYQQAMSGNNNNNNNNAANNNNNNNNNRQEGEECSYETACVELFRLLHDMLHHRWQFFVDTSPMQRMEPGSRTIVQPEAFVTIMNAYEHVLTTNHGFPTVVKQVLSSLETLGTLRLLFIVPLFFDQLMEGFMQSLLRLAISDHGAIHQEQIVKVLHAMAQVEPVKLNVVICAQGIRCDVNILQLLQRADDLPSFRMLLNEILNNAR</sequence>
<reference evidence="10" key="1">
    <citation type="submission" date="2013-03" db="EMBL/GenBank/DDBJ databases">
        <title>The Genome Sequence of Anopheles dirus WRAIR2.</title>
        <authorList>
            <consortium name="The Broad Institute Genomics Platform"/>
            <person name="Neafsey D.E."/>
            <person name="Walton C."/>
            <person name="Walker B."/>
            <person name="Young S.K."/>
            <person name="Zeng Q."/>
            <person name="Gargeya S."/>
            <person name="Fitzgerald M."/>
            <person name="Haas B."/>
            <person name="Abouelleil A."/>
            <person name="Allen A.W."/>
            <person name="Alvarado L."/>
            <person name="Arachchi H.M."/>
            <person name="Berlin A.M."/>
            <person name="Chapman S.B."/>
            <person name="Gainer-Dewar J."/>
            <person name="Goldberg J."/>
            <person name="Griggs A."/>
            <person name="Gujja S."/>
            <person name="Hansen M."/>
            <person name="Howarth C."/>
            <person name="Imamovic A."/>
            <person name="Ireland A."/>
            <person name="Larimer J."/>
            <person name="McCowan C."/>
            <person name="Murphy C."/>
            <person name="Pearson M."/>
            <person name="Poon T.W."/>
            <person name="Priest M."/>
            <person name="Roberts A."/>
            <person name="Saif S."/>
            <person name="Shea T."/>
            <person name="Sisk P."/>
            <person name="Sykes S."/>
            <person name="Wortman J."/>
            <person name="Nusbaum C."/>
            <person name="Birren B."/>
        </authorList>
    </citation>
    <scope>NUCLEOTIDE SEQUENCE [LARGE SCALE GENOMIC DNA]</scope>
    <source>
        <strain evidence="10">WRAIR2</strain>
    </source>
</reference>
<evidence type="ECO:0000256" key="6">
    <source>
        <dbReference type="ARBA" id="ARBA00022927"/>
    </source>
</evidence>
<accession>A0A182N0J8</accession>
<dbReference type="InterPro" id="IPR016024">
    <property type="entry name" value="ARM-type_fold"/>
</dbReference>
<dbReference type="AlphaFoldDB" id="A0A182N0J8"/>
<dbReference type="InterPro" id="IPR040016">
    <property type="entry name" value="XPO6"/>
</dbReference>
<organism evidence="9 10">
    <name type="scientific">Anopheles dirus</name>
    <dbReference type="NCBI Taxonomy" id="7168"/>
    <lineage>
        <taxon>Eukaryota</taxon>
        <taxon>Metazoa</taxon>
        <taxon>Ecdysozoa</taxon>
        <taxon>Arthropoda</taxon>
        <taxon>Hexapoda</taxon>
        <taxon>Insecta</taxon>
        <taxon>Pterygota</taxon>
        <taxon>Neoptera</taxon>
        <taxon>Endopterygota</taxon>
        <taxon>Diptera</taxon>
        <taxon>Nematocera</taxon>
        <taxon>Culicoidea</taxon>
        <taxon>Culicidae</taxon>
        <taxon>Anophelinae</taxon>
        <taxon>Anopheles</taxon>
    </lineage>
</organism>
<evidence type="ECO:0008006" key="11">
    <source>
        <dbReference type="Google" id="ProtNLM"/>
    </source>
</evidence>
<evidence type="ECO:0000256" key="2">
    <source>
        <dbReference type="ARBA" id="ARBA00004496"/>
    </source>
</evidence>